<name>A0A8S1AAR7_ARCPL</name>
<dbReference type="PROSITE" id="PS50053">
    <property type="entry name" value="UBIQUITIN_2"/>
    <property type="match status" value="1"/>
</dbReference>
<dbReference type="Proteomes" id="UP000494106">
    <property type="component" value="Unassembled WGS sequence"/>
</dbReference>
<dbReference type="AlphaFoldDB" id="A0A8S1AAR7"/>
<gene>
    <name evidence="2" type="ORF">APLA_LOCUS8677</name>
</gene>
<dbReference type="OrthoDB" id="1043111at2759"/>
<dbReference type="Pfam" id="PF13881">
    <property type="entry name" value="Rad60-SLD_2"/>
    <property type="match status" value="1"/>
</dbReference>
<organism evidence="2 3">
    <name type="scientific">Arctia plantaginis</name>
    <name type="common">Wood tiger moth</name>
    <name type="synonym">Phalaena plantaginis</name>
    <dbReference type="NCBI Taxonomy" id="874455"/>
    <lineage>
        <taxon>Eukaryota</taxon>
        <taxon>Metazoa</taxon>
        <taxon>Ecdysozoa</taxon>
        <taxon>Arthropoda</taxon>
        <taxon>Hexapoda</taxon>
        <taxon>Insecta</taxon>
        <taxon>Pterygota</taxon>
        <taxon>Neoptera</taxon>
        <taxon>Endopterygota</taxon>
        <taxon>Lepidoptera</taxon>
        <taxon>Glossata</taxon>
        <taxon>Ditrysia</taxon>
        <taxon>Noctuoidea</taxon>
        <taxon>Erebidae</taxon>
        <taxon>Arctiinae</taxon>
        <taxon>Arctia</taxon>
    </lineage>
</organism>
<keyword evidence="3" id="KW-1185">Reference proteome</keyword>
<evidence type="ECO:0000313" key="2">
    <source>
        <dbReference type="EMBL" id="CAB3241505.1"/>
    </source>
</evidence>
<feature type="domain" description="Ubiquitin-like" evidence="1">
    <location>
        <begin position="23"/>
        <end position="92"/>
    </location>
</feature>
<protein>
    <recommendedName>
        <fullName evidence="1">Ubiquitin-like domain-containing protein</fullName>
    </recommendedName>
</protein>
<dbReference type="InterPro" id="IPR040015">
    <property type="entry name" value="UBL3-like"/>
</dbReference>
<dbReference type="Gene3D" id="3.10.20.90">
    <property type="entry name" value="Phosphatidylinositol 3-kinase Catalytic Subunit, Chain A, domain 1"/>
    <property type="match status" value="1"/>
</dbReference>
<dbReference type="InterPro" id="IPR000626">
    <property type="entry name" value="Ubiquitin-like_dom"/>
</dbReference>
<dbReference type="PANTHER" id="PTHR13169">
    <property type="entry name" value="UBIQUITIN-LIKE PROTEIN 3 HCG-1 PROTEIN"/>
    <property type="match status" value="1"/>
</dbReference>
<sequence>MAVTTGWRGKMKYGSRKAHVPLINLRLILVSGKTKEFVFSPVDSAGDIAIHVYDNWPEADWASEMVSRAEILRLIYQGRFLHSSVTLGALGLPMGRTTKYDGVNLTYPFSVSFFLPINPIKGKKVKVAQAVVVHHLAAYCNGSACEGNAHTRAAMGASERGDTVPGDGLQCVQCRSQDTMSPRTKSCDVFKRNLTN</sequence>
<dbReference type="SUPFAM" id="SSF54236">
    <property type="entry name" value="Ubiquitin-like"/>
    <property type="match status" value="1"/>
</dbReference>
<reference evidence="2 3" key="1">
    <citation type="submission" date="2020-04" db="EMBL/GenBank/DDBJ databases">
        <authorList>
            <person name="Wallbank WR R."/>
            <person name="Pardo Diaz C."/>
            <person name="Kozak K."/>
            <person name="Martin S."/>
            <person name="Jiggins C."/>
            <person name="Moest M."/>
            <person name="Warren A I."/>
            <person name="Byers J.R.P. K."/>
            <person name="Montejo-Kovacevich G."/>
            <person name="Yen C E."/>
        </authorList>
    </citation>
    <scope>NUCLEOTIDE SEQUENCE [LARGE SCALE GENOMIC DNA]</scope>
</reference>
<evidence type="ECO:0000313" key="3">
    <source>
        <dbReference type="Proteomes" id="UP000494106"/>
    </source>
</evidence>
<dbReference type="EMBL" id="CADEBC010000510">
    <property type="protein sequence ID" value="CAB3241505.1"/>
    <property type="molecule type" value="Genomic_DNA"/>
</dbReference>
<evidence type="ECO:0000259" key="1">
    <source>
        <dbReference type="PROSITE" id="PS50053"/>
    </source>
</evidence>
<accession>A0A8S1AAR7</accession>
<comment type="caution">
    <text evidence="2">The sequence shown here is derived from an EMBL/GenBank/DDBJ whole genome shotgun (WGS) entry which is preliminary data.</text>
</comment>
<dbReference type="InterPro" id="IPR029071">
    <property type="entry name" value="Ubiquitin-like_domsf"/>
</dbReference>
<dbReference type="PANTHER" id="PTHR13169:SF0">
    <property type="entry name" value="UBIQUITIN-LIKE PROTEIN 3"/>
    <property type="match status" value="1"/>
</dbReference>
<proteinExistence type="predicted"/>
<dbReference type="InterPro" id="IPR039540">
    <property type="entry name" value="UBL3-like_ubiquitin_dom"/>
</dbReference>